<accession>A0ABX9TRG3</accession>
<dbReference type="RefSeq" id="WP_120376064.1">
    <property type="nucleotide sequence ID" value="NZ_RCHC01000030.1"/>
</dbReference>
<proteinExistence type="predicted"/>
<evidence type="ECO:0000313" key="2">
    <source>
        <dbReference type="Proteomes" id="UP000280271"/>
    </source>
</evidence>
<dbReference type="InterPro" id="IPR018738">
    <property type="entry name" value="DUF2280"/>
</dbReference>
<reference evidence="1 2" key="1">
    <citation type="submission" date="2018-09" db="EMBL/GenBank/DDBJ databases">
        <title>The draft genome of Acinetobacter sp. strains.</title>
        <authorList>
            <person name="Qin J."/>
            <person name="Feng Y."/>
            <person name="Zong Z."/>
        </authorList>
    </citation>
    <scope>NUCLEOTIDE SEQUENCE [LARGE SCALE GENOMIC DNA]</scope>
    <source>
        <strain evidence="1 2">WCHAc060005</strain>
    </source>
</reference>
<protein>
    <submittedName>
        <fullName evidence="1">DUF2280 domain-containing protein</fullName>
    </submittedName>
</protein>
<comment type="caution">
    <text evidence="1">The sequence shown here is derived from an EMBL/GenBank/DDBJ whole genome shotgun (WGS) entry which is preliminary data.</text>
</comment>
<dbReference type="Proteomes" id="UP000280271">
    <property type="component" value="Unassembled WGS sequence"/>
</dbReference>
<sequence>MARITKKVKLFIVRMLAEFETPTQAAKTVKEIFNLDVSPQQCESYDPTKRIGQDLSQELRDKFFEYRRIANEELEAIPIANKRYRLQLLQGLVDEHPNNPVFTPKWIEQAAKEMGGQFTNRQEITGVGGKPIETVNSNVSTESYLAARERVIDEY</sequence>
<dbReference type="Pfam" id="PF10045">
    <property type="entry name" value="DUF2280"/>
    <property type="match status" value="1"/>
</dbReference>
<evidence type="ECO:0000313" key="1">
    <source>
        <dbReference type="EMBL" id="RLL17577.1"/>
    </source>
</evidence>
<gene>
    <name evidence="1" type="ORF">D9K81_17015</name>
</gene>
<name>A0ABX9TRG3_9GAMM</name>
<keyword evidence="2" id="KW-1185">Reference proteome</keyword>
<organism evidence="1 2">
    <name type="scientific">Acinetobacter chengduensis</name>
    <dbReference type="NCBI Taxonomy" id="2420890"/>
    <lineage>
        <taxon>Bacteria</taxon>
        <taxon>Pseudomonadati</taxon>
        <taxon>Pseudomonadota</taxon>
        <taxon>Gammaproteobacteria</taxon>
        <taxon>Moraxellales</taxon>
        <taxon>Moraxellaceae</taxon>
        <taxon>Acinetobacter</taxon>
    </lineage>
</organism>
<dbReference type="EMBL" id="RCHC01000030">
    <property type="protein sequence ID" value="RLL17577.1"/>
    <property type="molecule type" value="Genomic_DNA"/>
</dbReference>